<dbReference type="InterPro" id="IPR014962">
    <property type="entry name" value="YolD"/>
</dbReference>
<name>A0A2A9A134_BACCE</name>
<organism evidence="1 2">
    <name type="scientific">Bacillus cereus</name>
    <dbReference type="NCBI Taxonomy" id="1396"/>
    <lineage>
        <taxon>Bacteria</taxon>
        <taxon>Bacillati</taxon>
        <taxon>Bacillota</taxon>
        <taxon>Bacilli</taxon>
        <taxon>Bacillales</taxon>
        <taxon>Bacillaceae</taxon>
        <taxon>Bacillus</taxon>
        <taxon>Bacillus cereus group</taxon>
    </lineage>
</organism>
<dbReference type="EMBL" id="NTRR01000017">
    <property type="protein sequence ID" value="PFE15263.1"/>
    <property type="molecule type" value="Genomic_DNA"/>
</dbReference>
<proteinExistence type="predicted"/>
<dbReference type="RefSeq" id="WP_098342643.1">
    <property type="nucleotide sequence ID" value="NZ_NTRR01000017.1"/>
</dbReference>
<gene>
    <name evidence="1" type="ORF">CN307_12965</name>
</gene>
<dbReference type="Pfam" id="PF08863">
    <property type="entry name" value="YolD"/>
    <property type="match status" value="1"/>
</dbReference>
<evidence type="ECO:0008006" key="3">
    <source>
        <dbReference type="Google" id="ProtNLM"/>
    </source>
</evidence>
<reference evidence="1 2" key="1">
    <citation type="submission" date="2017-09" db="EMBL/GenBank/DDBJ databases">
        <title>Large-scale bioinformatics analysis of Bacillus genomes uncovers conserved roles of natural products in bacterial physiology.</title>
        <authorList>
            <consortium name="Agbiome Team Llc"/>
            <person name="Bleich R.M."/>
            <person name="Grubbs K.J."/>
            <person name="Santa Maria K.C."/>
            <person name="Allen S.E."/>
            <person name="Farag S."/>
            <person name="Shank E.A."/>
            <person name="Bowers A."/>
        </authorList>
    </citation>
    <scope>NUCLEOTIDE SEQUENCE [LARGE SCALE GENOMIC DNA]</scope>
    <source>
        <strain evidence="1 2">AFS022681</strain>
    </source>
</reference>
<dbReference type="Proteomes" id="UP000220032">
    <property type="component" value="Unassembled WGS sequence"/>
</dbReference>
<evidence type="ECO:0000313" key="2">
    <source>
        <dbReference type="Proteomes" id="UP000220032"/>
    </source>
</evidence>
<comment type="caution">
    <text evidence="1">The sequence shown here is derived from an EMBL/GenBank/DDBJ whole genome shotgun (WGS) entry which is preliminary data.</text>
</comment>
<sequence>MIDRGMMRWVPFSAIKEQFEGLNELYEKQSHIPMPILDEQQLESLNLTVCEAIANNKQVHISYHKQHKLHSEIGYIHFHDLNRNELRIMNQDDKVLYIDIGHVTDIKS</sequence>
<dbReference type="AlphaFoldDB" id="A0A2A9A134"/>
<accession>A0A2A9A134</accession>
<evidence type="ECO:0000313" key="1">
    <source>
        <dbReference type="EMBL" id="PFE15263.1"/>
    </source>
</evidence>
<dbReference type="PANTHER" id="PTHR40051:SF1">
    <property type="entry name" value="YOLD-LIKE FAMILY PROTEIN"/>
    <property type="match status" value="1"/>
</dbReference>
<dbReference type="PANTHER" id="PTHR40051">
    <property type="entry name" value="IG HYPOTHETICAL 15966"/>
    <property type="match status" value="1"/>
</dbReference>
<protein>
    <recommendedName>
        <fullName evidence="3">YolD-like family protein</fullName>
    </recommendedName>
</protein>